<evidence type="ECO:0000256" key="2">
    <source>
        <dbReference type="ARBA" id="ARBA00023002"/>
    </source>
</evidence>
<dbReference type="CDD" id="cd05233">
    <property type="entry name" value="SDR_c"/>
    <property type="match status" value="1"/>
</dbReference>
<dbReference type="PANTHER" id="PTHR24321:SF15">
    <property type="entry name" value="OXIDOREDUCTASE UCPA"/>
    <property type="match status" value="1"/>
</dbReference>
<name>A0A1H1JUA2_9BURK</name>
<dbReference type="Gene3D" id="3.40.50.720">
    <property type="entry name" value="NAD(P)-binding Rossmann-like Domain"/>
    <property type="match status" value="1"/>
</dbReference>
<evidence type="ECO:0000256" key="1">
    <source>
        <dbReference type="ARBA" id="ARBA00006484"/>
    </source>
</evidence>
<organism evidence="3 4">
    <name type="scientific">Paraburkholderia tuberum</name>
    <dbReference type="NCBI Taxonomy" id="157910"/>
    <lineage>
        <taxon>Bacteria</taxon>
        <taxon>Pseudomonadati</taxon>
        <taxon>Pseudomonadota</taxon>
        <taxon>Betaproteobacteria</taxon>
        <taxon>Burkholderiales</taxon>
        <taxon>Burkholderiaceae</taxon>
        <taxon>Paraburkholderia</taxon>
    </lineage>
</organism>
<comment type="similarity">
    <text evidence="1">Belongs to the short-chain dehydrogenases/reductases (SDR) family.</text>
</comment>
<dbReference type="SUPFAM" id="SSF51735">
    <property type="entry name" value="NAD(P)-binding Rossmann-fold domains"/>
    <property type="match status" value="1"/>
</dbReference>
<reference evidence="4" key="1">
    <citation type="submission" date="2016-10" db="EMBL/GenBank/DDBJ databases">
        <authorList>
            <person name="Varghese N."/>
            <person name="Submissions S."/>
        </authorList>
    </citation>
    <scope>NUCLEOTIDE SEQUENCE [LARGE SCALE GENOMIC DNA]</scope>
    <source>
        <strain evidence="4">DUS833</strain>
    </source>
</reference>
<dbReference type="PANTHER" id="PTHR24321">
    <property type="entry name" value="DEHYDROGENASES, SHORT CHAIN"/>
    <property type="match status" value="1"/>
</dbReference>
<dbReference type="Proteomes" id="UP000199365">
    <property type="component" value="Unassembled WGS sequence"/>
</dbReference>
<evidence type="ECO:0000313" key="4">
    <source>
        <dbReference type="Proteomes" id="UP000199365"/>
    </source>
</evidence>
<keyword evidence="2" id="KW-0560">Oxidoreductase</keyword>
<proteinExistence type="inferred from homology"/>
<dbReference type="InterPro" id="IPR036291">
    <property type="entry name" value="NAD(P)-bd_dom_sf"/>
</dbReference>
<dbReference type="FunFam" id="3.40.50.720:FF:000084">
    <property type="entry name" value="Short-chain dehydrogenase reductase"/>
    <property type="match status" value="1"/>
</dbReference>
<dbReference type="PRINTS" id="PR00081">
    <property type="entry name" value="GDHRDH"/>
</dbReference>
<evidence type="ECO:0000313" key="3">
    <source>
        <dbReference type="EMBL" id="SDR53594.1"/>
    </source>
</evidence>
<dbReference type="AlphaFoldDB" id="A0A1H1JUA2"/>
<dbReference type="InterPro" id="IPR002347">
    <property type="entry name" value="SDR_fam"/>
</dbReference>
<dbReference type="Pfam" id="PF13561">
    <property type="entry name" value="adh_short_C2"/>
    <property type="match status" value="1"/>
</dbReference>
<protein>
    <submittedName>
        <fullName evidence="3">NAD(P)-dependent dehydrogenase, short-chain alcohol dehydrogenase family</fullName>
    </submittedName>
</protein>
<dbReference type="RefSeq" id="WP_090808884.1">
    <property type="nucleotide sequence ID" value="NZ_FNKX01000002.1"/>
</dbReference>
<keyword evidence="4" id="KW-1185">Reference proteome</keyword>
<dbReference type="EMBL" id="FNKX01000002">
    <property type="protein sequence ID" value="SDR53594.1"/>
    <property type="molecule type" value="Genomic_DNA"/>
</dbReference>
<dbReference type="NCBIfam" id="NF005559">
    <property type="entry name" value="PRK07231.1"/>
    <property type="match status" value="1"/>
</dbReference>
<dbReference type="PRINTS" id="PR00080">
    <property type="entry name" value="SDRFAMILY"/>
</dbReference>
<dbReference type="STRING" id="157910.SAMN05445850_5720"/>
<gene>
    <name evidence="3" type="ORF">SAMN05445850_5720</name>
</gene>
<sequence>MPVPKIFHQRLSGKIAIVTGAGSLGRGFGTGKAIACLFAAEGASVCLVDQQYERAAETLALITEAGGRAFVSTGDITDGAVCARIVEETVQRYGGLDILINNVGISGAPGRLQDVDEASWDRVIDVNLKSAFLMSRSAVPKIVARGGGAIVNIGSIAGIRSHGSAAYGSSKAGMVGFTRELAVMYGRDQVRANAIAPGHILTPMVESMLDDKARERRRKIAPLPLEGDAWDVAAAALFLASDESRFITGTCLPVDGGVTQIAALAAYDLVQQ</sequence>
<dbReference type="GO" id="GO:0016491">
    <property type="term" value="F:oxidoreductase activity"/>
    <property type="evidence" value="ECO:0007669"/>
    <property type="project" value="UniProtKB-KW"/>
</dbReference>
<accession>A0A1H1JUA2</accession>